<dbReference type="SUPFAM" id="SSF57302">
    <property type="entry name" value="Snake toxin-like"/>
    <property type="match status" value="1"/>
</dbReference>
<organism evidence="5 6">
    <name type="scientific">Brugia malayi</name>
    <name type="common">Filarial nematode worm</name>
    <dbReference type="NCBI Taxonomy" id="6279"/>
    <lineage>
        <taxon>Eukaryota</taxon>
        <taxon>Metazoa</taxon>
        <taxon>Ecdysozoa</taxon>
        <taxon>Nematoda</taxon>
        <taxon>Chromadorea</taxon>
        <taxon>Rhabditida</taxon>
        <taxon>Spirurina</taxon>
        <taxon>Spiruromorpha</taxon>
        <taxon>Filarioidea</taxon>
        <taxon>Onchocercidae</taxon>
        <taxon>Brugia</taxon>
    </lineage>
</organism>
<evidence type="ECO:0000313" key="5">
    <source>
        <dbReference type="Proteomes" id="UP000006672"/>
    </source>
</evidence>
<protein>
    <submittedName>
        <fullName evidence="3 6">Bm14094</fullName>
    </submittedName>
</protein>
<dbReference type="RefSeq" id="XP_042932063.1">
    <property type="nucleotide sequence ID" value="XM_043076129.1"/>
</dbReference>
<accession>A0A4E9F4F0</accession>
<dbReference type="GeneID" id="66057967"/>
<dbReference type="AlphaFoldDB" id="A0A0K0J086"/>
<dbReference type="OrthoDB" id="5802348at2759"/>
<dbReference type="WBParaSite" id="Bm14094.1">
    <property type="protein sequence ID" value="Bm14094.1"/>
    <property type="gene ID" value="WBGene00234355"/>
</dbReference>
<dbReference type="CTD" id="66057967"/>
<sequence>MKLPPFMHLIFRLLIVSTYFTYEECLKCYSCDGPTDCAHPRQQLCPQNNECFTVAQNYDTKLNGLRKGCAPTCDRVNIEGMLCRTCKFELCNGETGLGKAFEKPTILPPQRPFGRKKDANGKNRMYIFIVNLLLFLICETYYIL</sequence>
<feature type="chain" id="PRO_5023802643" evidence="2">
    <location>
        <begin position="26"/>
        <end position="144"/>
    </location>
</feature>
<keyword evidence="2" id="KW-0732">Signal</keyword>
<keyword evidence="1" id="KW-0472">Membrane</keyword>
<gene>
    <name evidence="3 6 7" type="ORF">Bm14094</name>
    <name evidence="4" type="ORF">BM_BM14094</name>
    <name evidence="3" type="ORF">BM_Bm14094</name>
</gene>
<evidence type="ECO:0000313" key="4">
    <source>
        <dbReference type="EMBL" id="VIO90119.1"/>
    </source>
</evidence>
<dbReference type="KEGG" id="bmy:BM_BM14094"/>
<proteinExistence type="predicted"/>
<evidence type="ECO:0000313" key="7">
    <source>
        <dbReference type="WormBase" id="Bm14094"/>
    </source>
</evidence>
<keyword evidence="5" id="KW-1185">Reference proteome</keyword>
<evidence type="ECO:0000256" key="2">
    <source>
        <dbReference type="SAM" id="SignalP"/>
    </source>
</evidence>
<keyword evidence="1" id="KW-0812">Transmembrane</keyword>
<dbReference type="EMBL" id="CAAKNF010000192">
    <property type="protein sequence ID" value="VIO90119.1"/>
    <property type="molecule type" value="Genomic_DNA"/>
</dbReference>
<dbReference type="WormBase" id="Bm14094">
    <property type="protein sequence ID" value="BM32955"/>
    <property type="gene ID" value="WBGene00234355"/>
</dbReference>
<feature type="signal peptide" evidence="2">
    <location>
        <begin position="1"/>
        <end position="25"/>
    </location>
</feature>
<evidence type="ECO:0000313" key="6">
    <source>
        <dbReference type="WBParaSite" id="Bm14094.1"/>
    </source>
</evidence>
<dbReference type="OMA" id="CADPREQ"/>
<feature type="transmembrane region" description="Helical" evidence="1">
    <location>
        <begin position="125"/>
        <end position="143"/>
    </location>
</feature>
<evidence type="ECO:0000313" key="3">
    <source>
        <dbReference type="EMBL" id="CDQ06339.1"/>
    </source>
</evidence>
<accession>A0A0K0J086</accession>
<evidence type="ECO:0000256" key="1">
    <source>
        <dbReference type="SAM" id="Phobius"/>
    </source>
</evidence>
<keyword evidence="1" id="KW-1133">Transmembrane helix</keyword>
<reference evidence="3" key="2">
    <citation type="submission" date="2012-12" db="EMBL/GenBank/DDBJ databases">
        <authorList>
            <person name="Gao Y.W."/>
            <person name="Fan S.T."/>
            <person name="Sun H.T."/>
            <person name="Wang Z."/>
            <person name="Gao X.L."/>
            <person name="Li Y.G."/>
            <person name="Wang T.C."/>
            <person name="Zhang K."/>
            <person name="Xu W.W."/>
            <person name="Yu Z.J."/>
            <person name="Xia X.Z."/>
        </authorList>
    </citation>
    <scope>NUCLEOTIDE SEQUENCE</scope>
    <source>
        <strain evidence="3">FR3</strain>
    </source>
</reference>
<dbReference type="Proteomes" id="UP000006672">
    <property type="component" value="Unassembled WGS sequence"/>
</dbReference>
<name>A0A0K0J086_BRUMA</name>
<reference evidence="6" key="4">
    <citation type="submission" date="2019-12" db="UniProtKB">
        <authorList>
            <consortium name="WormBaseParasite"/>
        </authorList>
    </citation>
    <scope>IDENTIFICATION</scope>
</reference>
<dbReference type="EMBL" id="LN854932">
    <property type="protein sequence ID" value="CDQ06339.1"/>
    <property type="molecule type" value="Genomic_DNA"/>
</dbReference>
<dbReference type="InterPro" id="IPR045860">
    <property type="entry name" value="Snake_toxin-like_sf"/>
</dbReference>
<reference evidence="3 5" key="1">
    <citation type="journal article" date="2007" name="Science">
        <title>Draft genome of the filarial nematode parasite Brugia malayi.</title>
        <authorList>
            <person name="Ghedin E."/>
            <person name="Wang S."/>
            <person name="Spiro D."/>
            <person name="Caler E."/>
            <person name="Zhao Q."/>
            <person name="Crabtree J."/>
            <person name="Allen J.E."/>
            <person name="Delcher A.L."/>
            <person name="Guiliano D.B."/>
            <person name="Miranda-Saavedra D."/>
            <person name="Angiuoli S.V."/>
            <person name="Creasy T."/>
            <person name="Amedeo P."/>
            <person name="Haas B."/>
            <person name="El-Sayed N.M."/>
            <person name="Wortman J.R."/>
            <person name="Feldblyum T."/>
            <person name="Tallon L."/>
            <person name="Schatz M."/>
            <person name="Shumway M."/>
            <person name="Koo H."/>
            <person name="Salzberg S.L."/>
            <person name="Schobel S."/>
            <person name="Pertea M."/>
            <person name="Pop M."/>
            <person name="White O."/>
            <person name="Barton G.J."/>
            <person name="Carlow C.K."/>
            <person name="Crawford M.J."/>
            <person name="Daub J."/>
            <person name="Dimmic M.W."/>
            <person name="Estes C.F."/>
            <person name="Foster J.M."/>
            <person name="Ganatra M."/>
            <person name="Gregory W.F."/>
            <person name="Johnson N.M."/>
            <person name="Jin J."/>
            <person name="Komuniecki R."/>
            <person name="Korf I."/>
            <person name="Kumar S."/>
            <person name="Laney S."/>
            <person name="Li B.W."/>
            <person name="Li W."/>
            <person name="Lindblom T.H."/>
            <person name="Lustigman S."/>
            <person name="Ma D."/>
            <person name="Maina C.V."/>
            <person name="Martin D.M."/>
            <person name="McCarter J.P."/>
            <person name="McReynolds L."/>
            <person name="Mitreva M."/>
            <person name="Nutman T.B."/>
            <person name="Parkinson J."/>
            <person name="Peregrin-Alvarez J.M."/>
            <person name="Poole C."/>
            <person name="Ren Q."/>
            <person name="Saunders L."/>
            <person name="Sluder A.E."/>
            <person name="Smith K."/>
            <person name="Stanke M."/>
            <person name="Unnasch T.R."/>
            <person name="Ware J."/>
            <person name="Wei A.D."/>
            <person name="Weil G."/>
            <person name="Williams D.J."/>
            <person name="Zhang Y."/>
            <person name="Williams S.A."/>
            <person name="Fraser-Liggett C."/>
            <person name="Slatko B."/>
            <person name="Blaxter M.L."/>
            <person name="Scott A.L."/>
        </authorList>
    </citation>
    <scope>NUCLEOTIDE SEQUENCE</scope>
    <source>
        <strain evidence="3 5">FR3</strain>
    </source>
</reference>
<reference evidence="4" key="3">
    <citation type="submission" date="2019-04" db="EMBL/GenBank/DDBJ databases">
        <authorList>
            <person name="Howe K."/>
            <person name="Paulini M."/>
            <person name="Williams G."/>
        </authorList>
    </citation>
    <scope>NUCLEOTIDE SEQUENCE [LARGE SCALE GENOMIC DNA]</scope>
    <source>
        <strain evidence="4">FR3</strain>
    </source>
</reference>